<keyword evidence="10" id="KW-1185">Reference proteome</keyword>
<organism evidence="9 10">
    <name type="scientific">Paenibacillus thailandensis</name>
    <dbReference type="NCBI Taxonomy" id="393250"/>
    <lineage>
        <taxon>Bacteria</taxon>
        <taxon>Bacillati</taxon>
        <taxon>Bacillota</taxon>
        <taxon>Bacilli</taxon>
        <taxon>Bacillales</taxon>
        <taxon>Paenibacillaceae</taxon>
        <taxon>Paenibacillus</taxon>
    </lineage>
</organism>
<comment type="caution">
    <text evidence="9">The sequence shown here is derived from an EMBL/GenBank/DDBJ whole genome shotgun (WGS) entry which is preliminary data.</text>
</comment>
<dbReference type="PANTHER" id="PTHR30532">
    <property type="entry name" value="IRON III DICITRATE-BINDING PERIPLASMIC PROTEIN"/>
    <property type="match status" value="1"/>
</dbReference>
<gene>
    <name evidence="9" type="ORF">ACFSW5_10610</name>
</gene>
<evidence type="ECO:0000259" key="8">
    <source>
        <dbReference type="PROSITE" id="PS50983"/>
    </source>
</evidence>
<feature type="coiled-coil region" evidence="5">
    <location>
        <begin position="177"/>
        <end position="211"/>
    </location>
</feature>
<dbReference type="EMBL" id="JBHUMY010000011">
    <property type="protein sequence ID" value="MFD2660695.1"/>
    <property type="molecule type" value="Genomic_DNA"/>
</dbReference>
<sequence>MKALLKFFVFAALAVLLAACGSNGGVSSVSGSAENASASPEASPVASPAESQTPEAAGTKTITYLDQEYEVPASTERIVIAGAIEAMEDAIVLDVHPAGAISVGGVFPDMFASITDQAKPIGEKMEPDFEAILALKPDVILGSSKFKPEVTEQLQKIATVIPYSHIATNWEANLRLLAELSGKTEEAEQEIAQYKADLESAKAKLGEELKDKRIVAVRVRQGDVYVYPVGVFFNPVLYGDLGLAPPAEVAAAKAQEAISIEKLAEMNPDVMFIQFSPDENTEAPKALEELQSNPILSGTNAFKNGQAYVNVVDPLAQGGTAYSKIEFLKAFVEKLGE</sequence>
<keyword evidence="3" id="KW-0813">Transport</keyword>
<feature type="signal peptide" evidence="7">
    <location>
        <begin position="1"/>
        <end position="24"/>
    </location>
</feature>
<dbReference type="Proteomes" id="UP001597493">
    <property type="component" value="Unassembled WGS sequence"/>
</dbReference>
<evidence type="ECO:0000313" key="10">
    <source>
        <dbReference type="Proteomes" id="UP001597493"/>
    </source>
</evidence>
<evidence type="ECO:0000256" key="7">
    <source>
        <dbReference type="SAM" id="SignalP"/>
    </source>
</evidence>
<feature type="chain" id="PRO_5045773047" evidence="7">
    <location>
        <begin position="25"/>
        <end position="337"/>
    </location>
</feature>
<dbReference type="PANTHER" id="PTHR30532:SF10">
    <property type="entry name" value="IRON-UPTAKE SYSTEM-BINDING PROTEIN"/>
    <property type="match status" value="1"/>
</dbReference>
<evidence type="ECO:0000256" key="4">
    <source>
        <dbReference type="ARBA" id="ARBA00022729"/>
    </source>
</evidence>
<keyword evidence="5" id="KW-0175">Coiled coil</keyword>
<feature type="region of interest" description="Disordered" evidence="6">
    <location>
        <begin position="29"/>
        <end position="57"/>
    </location>
</feature>
<protein>
    <submittedName>
        <fullName evidence="9">ABC transporter substrate-binding protein</fullName>
    </submittedName>
</protein>
<evidence type="ECO:0000256" key="2">
    <source>
        <dbReference type="ARBA" id="ARBA00008814"/>
    </source>
</evidence>
<reference evidence="10" key="1">
    <citation type="journal article" date="2019" name="Int. J. Syst. Evol. Microbiol.">
        <title>The Global Catalogue of Microorganisms (GCM) 10K type strain sequencing project: providing services to taxonomists for standard genome sequencing and annotation.</title>
        <authorList>
            <consortium name="The Broad Institute Genomics Platform"/>
            <consortium name="The Broad Institute Genome Sequencing Center for Infectious Disease"/>
            <person name="Wu L."/>
            <person name="Ma J."/>
        </authorList>
    </citation>
    <scope>NUCLEOTIDE SEQUENCE [LARGE SCALE GENOMIC DNA]</scope>
    <source>
        <strain evidence="10">TISTR 1827</strain>
    </source>
</reference>
<dbReference type="Gene3D" id="3.40.50.1980">
    <property type="entry name" value="Nitrogenase molybdenum iron protein domain"/>
    <property type="match status" value="2"/>
</dbReference>
<dbReference type="SUPFAM" id="SSF53807">
    <property type="entry name" value="Helical backbone' metal receptor"/>
    <property type="match status" value="1"/>
</dbReference>
<name>A0ABW5QXB4_9BACL</name>
<dbReference type="InterPro" id="IPR002491">
    <property type="entry name" value="ABC_transptr_periplasmic_BD"/>
</dbReference>
<evidence type="ECO:0000256" key="6">
    <source>
        <dbReference type="SAM" id="MobiDB-lite"/>
    </source>
</evidence>
<evidence type="ECO:0000313" key="9">
    <source>
        <dbReference type="EMBL" id="MFD2660695.1"/>
    </source>
</evidence>
<dbReference type="PROSITE" id="PS51257">
    <property type="entry name" value="PROKAR_LIPOPROTEIN"/>
    <property type="match status" value="1"/>
</dbReference>
<feature type="compositionally biased region" description="Low complexity" evidence="6">
    <location>
        <begin position="29"/>
        <end position="51"/>
    </location>
</feature>
<accession>A0ABW5QXB4</accession>
<evidence type="ECO:0000256" key="1">
    <source>
        <dbReference type="ARBA" id="ARBA00004196"/>
    </source>
</evidence>
<comment type="similarity">
    <text evidence="2">Belongs to the bacterial solute-binding protein 8 family.</text>
</comment>
<dbReference type="InterPro" id="IPR051313">
    <property type="entry name" value="Bact_iron-sidero_bind"/>
</dbReference>
<dbReference type="RefSeq" id="WP_379272476.1">
    <property type="nucleotide sequence ID" value="NZ_JBHUGT010000013.1"/>
</dbReference>
<comment type="subcellular location">
    <subcellularLocation>
        <location evidence="1">Cell envelope</location>
    </subcellularLocation>
</comment>
<dbReference type="PROSITE" id="PS50983">
    <property type="entry name" value="FE_B12_PBP"/>
    <property type="match status" value="1"/>
</dbReference>
<keyword evidence="4 7" id="KW-0732">Signal</keyword>
<proteinExistence type="inferred from homology"/>
<evidence type="ECO:0000256" key="5">
    <source>
        <dbReference type="SAM" id="Coils"/>
    </source>
</evidence>
<dbReference type="Pfam" id="PF01497">
    <property type="entry name" value="Peripla_BP_2"/>
    <property type="match status" value="1"/>
</dbReference>
<evidence type="ECO:0000256" key="3">
    <source>
        <dbReference type="ARBA" id="ARBA00022448"/>
    </source>
</evidence>
<feature type="domain" description="Fe/B12 periplasmic-binding" evidence="8">
    <location>
        <begin position="78"/>
        <end position="337"/>
    </location>
</feature>